<dbReference type="Proteomes" id="UP001190700">
    <property type="component" value="Unassembled WGS sequence"/>
</dbReference>
<evidence type="ECO:0000256" key="1">
    <source>
        <dbReference type="SAM" id="MobiDB-lite"/>
    </source>
</evidence>
<evidence type="ECO:0000313" key="4">
    <source>
        <dbReference type="Proteomes" id="UP001190700"/>
    </source>
</evidence>
<feature type="domain" description="Integrase catalytic" evidence="2">
    <location>
        <begin position="1366"/>
        <end position="1546"/>
    </location>
</feature>
<dbReference type="Pfam" id="PF25597">
    <property type="entry name" value="SH3_retrovirus"/>
    <property type="match status" value="1"/>
</dbReference>
<dbReference type="PANTHER" id="PTHR11439:SF483">
    <property type="entry name" value="PEPTIDE SYNTHASE GLIP-LIKE, PUTATIVE (AFU_ORTHOLOGUE AFUA_3G12920)-RELATED"/>
    <property type="match status" value="1"/>
</dbReference>
<feature type="compositionally biased region" description="Basic and acidic residues" evidence="1">
    <location>
        <begin position="719"/>
        <end position="736"/>
    </location>
</feature>
<feature type="compositionally biased region" description="Basic residues" evidence="1">
    <location>
        <begin position="521"/>
        <end position="535"/>
    </location>
</feature>
<dbReference type="PANTHER" id="PTHR11439">
    <property type="entry name" value="GAG-POL-RELATED RETROTRANSPOSON"/>
    <property type="match status" value="1"/>
</dbReference>
<name>A0AAE0EMT8_9CHLO</name>
<comment type="caution">
    <text evidence="3">The sequence shown here is derived from an EMBL/GenBank/DDBJ whole genome shotgun (WGS) entry which is preliminary data.</text>
</comment>
<accession>A0AAE0EMT8</accession>
<dbReference type="InterPro" id="IPR001584">
    <property type="entry name" value="Integrase_cat-core"/>
</dbReference>
<dbReference type="CDD" id="cd09272">
    <property type="entry name" value="RNase_HI_RT_Ty1"/>
    <property type="match status" value="1"/>
</dbReference>
<gene>
    <name evidence="3" type="ORF">CYMTET_55983</name>
</gene>
<reference evidence="3 4" key="1">
    <citation type="journal article" date="2015" name="Genome Biol. Evol.">
        <title>Comparative Genomics of a Bacterivorous Green Alga Reveals Evolutionary Causalities and Consequences of Phago-Mixotrophic Mode of Nutrition.</title>
        <authorList>
            <person name="Burns J.A."/>
            <person name="Paasch A."/>
            <person name="Narechania A."/>
            <person name="Kim E."/>
        </authorList>
    </citation>
    <scope>NUCLEOTIDE SEQUENCE [LARGE SCALE GENOMIC DNA]</scope>
    <source>
        <strain evidence="3 4">PLY_AMNH</strain>
    </source>
</reference>
<evidence type="ECO:0000259" key="2">
    <source>
        <dbReference type="PROSITE" id="PS50994"/>
    </source>
</evidence>
<protein>
    <recommendedName>
        <fullName evidence="2">Integrase catalytic domain-containing protein</fullName>
    </recommendedName>
</protein>
<feature type="region of interest" description="Disordered" evidence="1">
    <location>
        <begin position="711"/>
        <end position="745"/>
    </location>
</feature>
<dbReference type="InterPro" id="IPR057670">
    <property type="entry name" value="SH3_retrovirus"/>
</dbReference>
<dbReference type="PROSITE" id="PS50994">
    <property type="entry name" value="INTEGRASE"/>
    <property type="match status" value="1"/>
</dbReference>
<dbReference type="InterPro" id="IPR036397">
    <property type="entry name" value="RNaseH_sf"/>
</dbReference>
<organism evidence="3 4">
    <name type="scientific">Cymbomonas tetramitiformis</name>
    <dbReference type="NCBI Taxonomy" id="36881"/>
    <lineage>
        <taxon>Eukaryota</taxon>
        <taxon>Viridiplantae</taxon>
        <taxon>Chlorophyta</taxon>
        <taxon>Pyramimonadophyceae</taxon>
        <taxon>Pyramimonadales</taxon>
        <taxon>Pyramimonadaceae</taxon>
        <taxon>Cymbomonas</taxon>
    </lineage>
</organism>
<evidence type="ECO:0000313" key="3">
    <source>
        <dbReference type="EMBL" id="KAK3233739.1"/>
    </source>
</evidence>
<dbReference type="InterPro" id="IPR012337">
    <property type="entry name" value="RNaseH-like_sf"/>
</dbReference>
<dbReference type="InterPro" id="IPR008593">
    <property type="entry name" value="Dam_MeTrfase"/>
</dbReference>
<keyword evidence="4" id="KW-1185">Reference proteome</keyword>
<dbReference type="GO" id="GO:0009007">
    <property type="term" value="F:site-specific DNA-methyltransferase (adenine-specific) activity"/>
    <property type="evidence" value="ECO:0007669"/>
    <property type="project" value="InterPro"/>
</dbReference>
<dbReference type="EMBL" id="LGRX02035641">
    <property type="protein sequence ID" value="KAK3233739.1"/>
    <property type="molecule type" value="Genomic_DNA"/>
</dbReference>
<dbReference type="SUPFAM" id="SSF53098">
    <property type="entry name" value="Ribonuclease H-like"/>
    <property type="match status" value="1"/>
</dbReference>
<dbReference type="GO" id="GO:0015074">
    <property type="term" value="P:DNA integration"/>
    <property type="evidence" value="ECO:0007669"/>
    <property type="project" value="InterPro"/>
</dbReference>
<dbReference type="GO" id="GO:0009307">
    <property type="term" value="P:DNA restriction-modification system"/>
    <property type="evidence" value="ECO:0007669"/>
    <property type="project" value="InterPro"/>
</dbReference>
<sequence length="2325" mass="256164">MSMGRDKAKLAGRTPPGLGVESTYGDISEVMSEGGTSVGEDSAALTALIDERQQQLSLQQDARINELMKMVQVLAQTVPQLAANQNVGTGEAVASPEAAKSGMSSSGMHSRVAGGAAGVPLPPLAEMLKSFKSDQLYSGQDAENDSKWLEFRGKIVPCLRHRALALLLSDARDLEDVKNDEHFSVAANQLFHDFLSAVTSKTANAVVQTYSEEANGILAWRQLVKMRRSTGPAYFVRQVQALLDDTKKFASLANPLPFFLSARQLLDRVKEYACTSEFLPTGEKFHVASLEAVFVAMVLKFLNPAYVLVRSMYSKNKIPSFQELSDAVCDHFDNVIATSAAATETGAGIVEDRRKQEEQKRTVMLKKVPCPICHMTGHSSKECFVTNEGKREEFLKKNPKRRDAIMKRVQDYQKHGKLPNRAAAVTEAQQDPGVDASGEALYAICELDSVVTCFSEDMPQFISGSSVKGCVGSTSGVSLRNYYAVLGGLTSSGGSFPDEAEDQSVSGVCRWRSDASMGGRSKLRRPGKKSHPYQPNKHKFLLNKHQYYPMAPVYDSFVYIDTVCTALPGRKLDPTQALWEAGREQHLGPGYQISPRQPWYTSDVQYVHSMFMSGSVEVSDRALKVLEDPHFPADGRAVCRVKMECAKRLVEEQHGLLQRLIEKEPVMVRGSFERLQSWVTLLSMVTRDTVKAIEDFWALLGYGYEDEWDFDSSSDGSDDSDHSDYDSEGSSHRGDDSSDPGDYASEATPDACVVYGVGQVGFQHAFSSHPLPEHVHALSGSGVSFTTPARIAAGHHARACRTLSRLGCVPGLSDSSDSDDEDYASGAMPTLEVASDSDEEDGELSWQPFEGVGIPSDDWASGLFYHHYGGDSGNSISALDADSGIDLDDDGYASEDMPDLVDASDSDEEDDVCMYQPLEGVGGIPSDDWASGLFCPPCEQHLCHTDTGPGADWYDDAPDLEDGSGSDDDEACDLPGGHPMCTPLALCVASANSKTDVFTSDLPLAAGGGQVAMLDSGASKHIFNSVASFGSDFDATARSTFSVVQAGTISSEGSGTVTFAKLDVVTGRAIGLQFTGAHCIPGQPFNLVSVVALEDAGFSVDFGARRISSEGVAFSFSRVGNQYVIYEDRVTGALDTYVACAAYHDDSDRDKSDWKFEKAGKHIEEHGPFTLELFASSDNHVLGNYCTTDRPCFDRDWAGEACYGNPPYEHDVILKCLQKALRDFDRAPHSTRFLLVLPRWETASWWQLTSQFTIVHEYPAGETIFSAPLDSCYNVENLEMCGEDRVWVRETKWPVVVLYKDGHTAMKLDAKMLAHLRLGHIGDVTMQDMLDEGVPMGITSAQYAKSLVLRCSERCVSCRLTKAIRPSMKPTGRERAEEIGLLVWSDTCGPFRHSAGGYRWFVLFLDDCTSWLCVYFLKKKSDYLGALEEFLVEVRRHRSRMRLEEKYHMVLHTDGDSTMIAGQTQQYCKEQGIEQRHGSPYLHENQARVERSHRTVQAMARALLVTSGFGVEVWPLSVRHTVYTLNRTFQKPLHKQSPYYKLYGKHYDLSLLRVFGCLAYAFVDPDSREHKLSDRAKQLRYIGHSEVSSAYLLYDPESGKIVKSGMVRFHEAVDKLGKVVTTWDPFAVAPLSTNFMVTMLDEVYHDTLPSGLEDDILDVGAYLPDESDEILAVLKVKAGDVTCWVSLRDYLDGQPKHMAAVRSAVQTGDLNVDYPLFTEVMVDAGKEKLEAGIICARAVGPSSFPYCVVLLTNFTHIDLPLGKVHFPPEHTCLAAVVKVGAEDSVDVLPPGVTEPKGVKQAMGAPDANEWMEAIQTELEALITVKQALEMMDKEDVPPGVRLLDMALVLKVKLDKHRQLQKRKARVCVRGNKQEYGVDYFDTFAPCTQLSSVRLVIILALNLSLQVYHMDVETAFLNSTLEEDLYVQLPRAGLEYQGRTCAKLLKAVYGLKQAGKEWFETSDAFIMAYDERMRRSDVEPCLYFIRDSDITVIILAYVDDYIVATDSRAWYDSFVAAFNSKYACKDLGVLDLVMGIGVRWGPGVAYLSQSGYISQMIDTYGLKDAKPASLPMSPGCSLTPSDGKDATIPFRGLLGQLQWIARCSRPDIMAAVSALSRFCASYGPEHFVALKQVVRYLKGTVGYELVLRATSSVPRGLGLACGALPMCIYTDADYAGCKTTRKSTSGIAVYLCGSLLIFSSIMQRCVSLSTTEAEIIAMSEGAREIKYIMNVLNDLVDIHNPVPMYCDNQGAIHLASDYVNNNRSKHIEVRNMYIRELVKSDTAEALYVCSADNTADIFTKPLPLPAFLKHRESLGIMKLQDTTSED</sequence>
<feature type="region of interest" description="Disordered" evidence="1">
    <location>
        <begin position="516"/>
        <end position="535"/>
    </location>
</feature>
<dbReference type="InterPro" id="IPR013103">
    <property type="entry name" value="RVT_2"/>
</dbReference>
<feature type="region of interest" description="Disordered" evidence="1">
    <location>
        <begin position="1"/>
        <end position="22"/>
    </location>
</feature>
<dbReference type="Pfam" id="PF05869">
    <property type="entry name" value="Dam"/>
    <property type="match status" value="1"/>
</dbReference>
<dbReference type="GO" id="GO:0003677">
    <property type="term" value="F:DNA binding"/>
    <property type="evidence" value="ECO:0007669"/>
    <property type="project" value="InterPro"/>
</dbReference>
<dbReference type="Gene3D" id="3.30.420.10">
    <property type="entry name" value="Ribonuclease H-like superfamily/Ribonuclease H"/>
    <property type="match status" value="1"/>
</dbReference>
<dbReference type="Pfam" id="PF07727">
    <property type="entry name" value="RVT_2"/>
    <property type="match status" value="1"/>
</dbReference>
<proteinExistence type="predicted"/>